<evidence type="ECO:0000313" key="4">
    <source>
        <dbReference type="Proteomes" id="UP001194469"/>
    </source>
</evidence>
<dbReference type="Pfam" id="PF01546">
    <property type="entry name" value="Peptidase_M20"/>
    <property type="match status" value="1"/>
</dbReference>
<dbReference type="SUPFAM" id="SSF53187">
    <property type="entry name" value="Zn-dependent exopeptidases"/>
    <property type="match status" value="1"/>
</dbReference>
<dbReference type="CDD" id="cd03886">
    <property type="entry name" value="M20_Acy1"/>
    <property type="match status" value="1"/>
</dbReference>
<dbReference type="NCBIfam" id="TIGR01891">
    <property type="entry name" value="amidohydrolases"/>
    <property type="match status" value="1"/>
</dbReference>
<accession>A0ABS0J1C5</accession>
<feature type="domain" description="Peptidase M20 dimerisation" evidence="2">
    <location>
        <begin position="191"/>
        <end position="269"/>
    </location>
</feature>
<dbReference type="PIRSF" id="PIRSF005962">
    <property type="entry name" value="Pept_M20D_amidohydro"/>
    <property type="match status" value="1"/>
</dbReference>
<reference evidence="3 4" key="1">
    <citation type="submission" date="2019-08" db="EMBL/GenBank/DDBJ databases">
        <authorList>
            <person name="Luo N."/>
        </authorList>
    </citation>
    <scope>NUCLEOTIDE SEQUENCE [LARGE SCALE GENOMIC DNA]</scope>
    <source>
        <strain evidence="3 4">NCIMB 9442</strain>
    </source>
</reference>
<dbReference type="InterPro" id="IPR011650">
    <property type="entry name" value="Peptidase_M20_dimer"/>
</dbReference>
<evidence type="ECO:0000256" key="1">
    <source>
        <dbReference type="ARBA" id="ARBA00022801"/>
    </source>
</evidence>
<dbReference type="Gene3D" id="3.30.70.360">
    <property type="match status" value="1"/>
</dbReference>
<dbReference type="InterPro" id="IPR017439">
    <property type="entry name" value="Amidohydrolase"/>
</dbReference>
<dbReference type="Gene3D" id="3.40.630.10">
    <property type="entry name" value="Zn peptidases"/>
    <property type="match status" value="1"/>
</dbReference>
<dbReference type="SUPFAM" id="SSF55031">
    <property type="entry name" value="Bacterial exopeptidase dimerisation domain"/>
    <property type="match status" value="1"/>
</dbReference>
<dbReference type="InterPro" id="IPR002933">
    <property type="entry name" value="Peptidase_M20"/>
</dbReference>
<dbReference type="PANTHER" id="PTHR11014:SF63">
    <property type="entry name" value="METALLOPEPTIDASE, PUTATIVE (AFU_ORTHOLOGUE AFUA_6G09600)-RELATED"/>
    <property type="match status" value="1"/>
</dbReference>
<dbReference type="RefSeq" id="WP_196608410.1">
    <property type="nucleotide sequence ID" value="NZ_VRYY01000088.1"/>
</dbReference>
<protein>
    <submittedName>
        <fullName evidence="3">Amidohydrolase</fullName>
    </submittedName>
</protein>
<evidence type="ECO:0000259" key="2">
    <source>
        <dbReference type="Pfam" id="PF07687"/>
    </source>
</evidence>
<dbReference type="Proteomes" id="UP001194469">
    <property type="component" value="Unassembled WGS sequence"/>
</dbReference>
<evidence type="ECO:0000313" key="3">
    <source>
        <dbReference type="EMBL" id="MBG3876234.1"/>
    </source>
</evidence>
<proteinExistence type="predicted"/>
<comment type="caution">
    <text evidence="3">The sequence shown here is derived from an EMBL/GenBank/DDBJ whole genome shotgun (WGS) entry which is preliminary data.</text>
</comment>
<dbReference type="Pfam" id="PF07687">
    <property type="entry name" value="M20_dimer"/>
    <property type="match status" value="1"/>
</dbReference>
<dbReference type="InterPro" id="IPR036264">
    <property type="entry name" value="Bact_exopeptidase_dim_dom"/>
</dbReference>
<name>A0ABS0J1C5_9BACT</name>
<dbReference type="PANTHER" id="PTHR11014">
    <property type="entry name" value="PEPTIDASE M20 FAMILY MEMBER"/>
    <property type="match status" value="1"/>
</dbReference>
<organism evidence="3 4">
    <name type="scientific">Nitratidesulfovibrio oxamicus</name>
    <dbReference type="NCBI Taxonomy" id="32016"/>
    <lineage>
        <taxon>Bacteria</taxon>
        <taxon>Pseudomonadati</taxon>
        <taxon>Thermodesulfobacteriota</taxon>
        <taxon>Desulfovibrionia</taxon>
        <taxon>Desulfovibrionales</taxon>
        <taxon>Desulfovibrionaceae</taxon>
        <taxon>Nitratidesulfovibrio</taxon>
    </lineage>
</organism>
<sequence>MESLSDRVRATTPHIVDLRRRLHRIPETGFNEVRTAALVAEELAALGLPVRTGIAGTGVTALLDSGRPGPAVMLRADMDALPITEATGLPYASENPGCMHACGHDMHMAMLLGAARVLAGLAAENPGALRGRILFLFQPAEEGPGGAAPMIEAGVLDDPRVDVCLGAHVWPEIPAGFVGVKPGPLMAAMDRFELTVLGKGGHAANPHLCVDALETATQVVGALQRVVSRMTSPLEPVILTIGELHAGTAYNVIPGEARMAGTVRAFAPEVRNLWEQRINQVAGGVCAAMGATHRLDFRWCHPAVLNDPRAAAAVRRAAQDAVGADRVMEPVPTMGGEDFSMFLQRVPGCFFFVGCGGPGVAPVHNPCFAPDESCLPVGAEVLCRAAVQLCARWDAPQTGE</sequence>
<keyword evidence="4" id="KW-1185">Reference proteome</keyword>
<dbReference type="EMBL" id="VRYY01000088">
    <property type="protein sequence ID" value="MBG3876234.1"/>
    <property type="molecule type" value="Genomic_DNA"/>
</dbReference>
<keyword evidence="1" id="KW-0378">Hydrolase</keyword>
<gene>
    <name evidence="3" type="ORF">FVW20_04115</name>
</gene>